<keyword evidence="2" id="KW-0472">Membrane</keyword>
<reference evidence="3 4" key="1">
    <citation type="journal article" date="2016" name="Nat. Commun.">
        <title>Ectomycorrhizal ecology is imprinted in the genome of the dominant symbiotic fungus Cenococcum geophilum.</title>
        <authorList>
            <consortium name="DOE Joint Genome Institute"/>
            <person name="Peter M."/>
            <person name="Kohler A."/>
            <person name="Ohm R.A."/>
            <person name="Kuo A."/>
            <person name="Krutzmann J."/>
            <person name="Morin E."/>
            <person name="Arend M."/>
            <person name="Barry K.W."/>
            <person name="Binder M."/>
            <person name="Choi C."/>
            <person name="Clum A."/>
            <person name="Copeland A."/>
            <person name="Grisel N."/>
            <person name="Haridas S."/>
            <person name="Kipfer T."/>
            <person name="LaButti K."/>
            <person name="Lindquist E."/>
            <person name="Lipzen A."/>
            <person name="Maire R."/>
            <person name="Meier B."/>
            <person name="Mihaltcheva S."/>
            <person name="Molinier V."/>
            <person name="Murat C."/>
            <person name="Poggeler S."/>
            <person name="Quandt C.A."/>
            <person name="Sperisen C."/>
            <person name="Tritt A."/>
            <person name="Tisserant E."/>
            <person name="Crous P.W."/>
            <person name="Henrissat B."/>
            <person name="Nehls U."/>
            <person name="Egli S."/>
            <person name="Spatafora J.W."/>
            <person name="Grigoriev I.V."/>
            <person name="Martin F.M."/>
        </authorList>
    </citation>
    <scope>NUCLEOTIDE SEQUENCE [LARGE SCALE GENOMIC DNA]</scope>
    <source>
        <strain evidence="3 4">CBS 207.34</strain>
    </source>
</reference>
<dbReference type="OrthoDB" id="5370490at2759"/>
<feature type="compositionally biased region" description="Basic and acidic residues" evidence="1">
    <location>
        <begin position="22"/>
        <end position="32"/>
    </location>
</feature>
<gene>
    <name evidence="3" type="ORF">AOQ84DRAFT_441206</name>
</gene>
<feature type="region of interest" description="Disordered" evidence="1">
    <location>
        <begin position="1"/>
        <end position="33"/>
    </location>
</feature>
<keyword evidence="4" id="KW-1185">Reference proteome</keyword>
<feature type="transmembrane region" description="Helical" evidence="2">
    <location>
        <begin position="158"/>
        <end position="178"/>
    </location>
</feature>
<keyword evidence="2" id="KW-1133">Transmembrane helix</keyword>
<evidence type="ECO:0000313" key="3">
    <source>
        <dbReference type="EMBL" id="OCL05858.1"/>
    </source>
</evidence>
<dbReference type="AlphaFoldDB" id="A0A8E2EWA0"/>
<evidence type="ECO:0000313" key="4">
    <source>
        <dbReference type="Proteomes" id="UP000250140"/>
    </source>
</evidence>
<name>A0A8E2EWA0_9PEZI</name>
<feature type="transmembrane region" description="Helical" evidence="2">
    <location>
        <begin position="190"/>
        <end position="215"/>
    </location>
</feature>
<dbReference type="EMBL" id="KV750190">
    <property type="protein sequence ID" value="OCL05858.1"/>
    <property type="molecule type" value="Genomic_DNA"/>
</dbReference>
<keyword evidence="2" id="KW-0812">Transmembrane</keyword>
<evidence type="ECO:0000256" key="1">
    <source>
        <dbReference type="SAM" id="MobiDB-lite"/>
    </source>
</evidence>
<proteinExistence type="predicted"/>
<organism evidence="3 4">
    <name type="scientific">Glonium stellatum</name>
    <dbReference type="NCBI Taxonomy" id="574774"/>
    <lineage>
        <taxon>Eukaryota</taxon>
        <taxon>Fungi</taxon>
        <taxon>Dikarya</taxon>
        <taxon>Ascomycota</taxon>
        <taxon>Pezizomycotina</taxon>
        <taxon>Dothideomycetes</taxon>
        <taxon>Pleosporomycetidae</taxon>
        <taxon>Gloniales</taxon>
        <taxon>Gloniaceae</taxon>
        <taxon>Glonium</taxon>
    </lineage>
</organism>
<sequence>MSSAVYFSPRSAASQSRRRSSSKRDEVAHGDADSADAEIVIPLLPRSFKNPPVQREAPTIDLSSKSWDRIRQRHDLLFEAQRRSTDYHLDEYLTLRRDVWLNLITGAAISDDGSLKGNLDALKPDVWRLIVTKDQLESDLIMMGEYLRIFLEKATGKIGWSISCFASIGFFTALEKIYSNRERPWYLRYFLWALFGASGLETAYNGLRLALIYWLKRRTSTTQKKLEYDELLEKDRTNFDDRIWNTLQFSNTL</sequence>
<accession>A0A8E2EWA0</accession>
<dbReference type="Proteomes" id="UP000250140">
    <property type="component" value="Unassembled WGS sequence"/>
</dbReference>
<protein>
    <submittedName>
        <fullName evidence="3">Uncharacterized protein</fullName>
    </submittedName>
</protein>
<evidence type="ECO:0000256" key="2">
    <source>
        <dbReference type="SAM" id="Phobius"/>
    </source>
</evidence>